<proteinExistence type="predicted"/>
<accession>A0A517YCN3</accession>
<dbReference type="RefSeq" id="WP_202921840.1">
    <property type="nucleotide sequence ID" value="NZ_CP036274.1"/>
</dbReference>
<dbReference type="SUPFAM" id="SSF56672">
    <property type="entry name" value="DNA/RNA polymerases"/>
    <property type="match status" value="1"/>
</dbReference>
<dbReference type="AlphaFoldDB" id="A0A517YCN3"/>
<dbReference type="PANTHER" id="PTHR35369">
    <property type="entry name" value="BLR3025 PROTEIN-RELATED"/>
    <property type="match status" value="1"/>
</dbReference>
<dbReference type="KEGG" id="aagg:ETAA8_30850"/>
<organism evidence="2 3">
    <name type="scientific">Anatilimnocola aggregata</name>
    <dbReference type="NCBI Taxonomy" id="2528021"/>
    <lineage>
        <taxon>Bacteria</taxon>
        <taxon>Pseudomonadati</taxon>
        <taxon>Planctomycetota</taxon>
        <taxon>Planctomycetia</taxon>
        <taxon>Pirellulales</taxon>
        <taxon>Pirellulaceae</taxon>
        <taxon>Anatilimnocola</taxon>
    </lineage>
</organism>
<keyword evidence="1" id="KW-0227">DNA damage</keyword>
<evidence type="ECO:0000313" key="2">
    <source>
        <dbReference type="EMBL" id="QDU27993.1"/>
    </source>
</evidence>
<name>A0A517YCN3_9BACT</name>
<dbReference type="EMBL" id="CP036274">
    <property type="protein sequence ID" value="QDU27993.1"/>
    <property type="molecule type" value="Genomic_DNA"/>
</dbReference>
<dbReference type="InterPro" id="IPR050356">
    <property type="entry name" value="SulA_CellDiv_inhibitor"/>
</dbReference>
<protein>
    <submittedName>
        <fullName evidence="2">DNA polymerase IV</fullName>
    </submittedName>
</protein>
<dbReference type="GO" id="GO:0006281">
    <property type="term" value="P:DNA repair"/>
    <property type="evidence" value="ECO:0007669"/>
    <property type="project" value="TreeGrafter"/>
</dbReference>
<keyword evidence="3" id="KW-1185">Reference proteome</keyword>
<dbReference type="Proteomes" id="UP000315017">
    <property type="component" value="Chromosome"/>
</dbReference>
<reference evidence="2 3" key="1">
    <citation type="submission" date="2019-02" db="EMBL/GenBank/DDBJ databases">
        <title>Deep-cultivation of Planctomycetes and their phenomic and genomic characterization uncovers novel biology.</title>
        <authorList>
            <person name="Wiegand S."/>
            <person name="Jogler M."/>
            <person name="Boedeker C."/>
            <person name="Pinto D."/>
            <person name="Vollmers J."/>
            <person name="Rivas-Marin E."/>
            <person name="Kohn T."/>
            <person name="Peeters S.H."/>
            <person name="Heuer A."/>
            <person name="Rast P."/>
            <person name="Oberbeckmann S."/>
            <person name="Bunk B."/>
            <person name="Jeske O."/>
            <person name="Meyerdierks A."/>
            <person name="Storesund J.E."/>
            <person name="Kallscheuer N."/>
            <person name="Luecker S."/>
            <person name="Lage O.M."/>
            <person name="Pohl T."/>
            <person name="Merkel B.J."/>
            <person name="Hornburger P."/>
            <person name="Mueller R.-W."/>
            <person name="Bruemmer F."/>
            <person name="Labrenz M."/>
            <person name="Spormann A.M."/>
            <person name="Op den Camp H."/>
            <person name="Overmann J."/>
            <person name="Amann R."/>
            <person name="Jetten M.S.M."/>
            <person name="Mascher T."/>
            <person name="Medema M.H."/>
            <person name="Devos D.P."/>
            <person name="Kaster A.-K."/>
            <person name="Ovreas L."/>
            <person name="Rohde M."/>
            <person name="Galperin M.Y."/>
            <person name="Jogler C."/>
        </authorList>
    </citation>
    <scope>NUCLEOTIDE SEQUENCE [LARGE SCALE GENOMIC DNA]</scope>
    <source>
        <strain evidence="2 3">ETA_A8</strain>
    </source>
</reference>
<dbReference type="InterPro" id="IPR043502">
    <property type="entry name" value="DNA/RNA_pol_sf"/>
</dbReference>
<sequence length="486" mass="54658">MTRILCLRLPNWPVQRLCNARPELKRRAVAIYEERQGCRIVASSRSDLLPGTPVAEATGVHLERYDPFLDRSTLERIAVWCEQFCPLVGLEETDRPSSLFFDISGLSSLIAGERELAEQILRAFSRRDLQCQLAIADTPGLAWAVTHDPESPRIVAPGDQKVLCNLAIETLRLPFNILQVLRELGIQRVGQILALPRTALMARFGQLLLDRLDQLTGAKPEMITAERAVPEILARREFENPVESRSVLAAVLQQLVTEISAALAARQLGAIQLSCQLKCENEEVHFIVGLFEASGNPRHLQELVAMQLEQCLIPGPVSGVCLAVLLSARLIARQRELFVTNQNHTRDLALLIDRLSSRLGREAVLRALLGADAQPEYAFRYEILAGRANRSLGTEHRKLPLRPLFLTRPPLPLAALSIAPAGAPVKFRLQGGEHRILRSWGPERIQTGWWRGQYIRRDYYRVECDIGQHYWLFRSGGKWFLHGVFA</sequence>
<dbReference type="CDD" id="cd03468">
    <property type="entry name" value="PolY_like"/>
    <property type="match status" value="1"/>
</dbReference>
<gene>
    <name evidence="2" type="ORF">ETAA8_30850</name>
</gene>
<evidence type="ECO:0000313" key="3">
    <source>
        <dbReference type="Proteomes" id="UP000315017"/>
    </source>
</evidence>
<dbReference type="PANTHER" id="PTHR35369:SF2">
    <property type="entry name" value="BLR3025 PROTEIN"/>
    <property type="match status" value="1"/>
</dbReference>
<evidence type="ECO:0000256" key="1">
    <source>
        <dbReference type="ARBA" id="ARBA00022763"/>
    </source>
</evidence>